<gene>
    <name evidence="2" type="ORF">BWD09_11260</name>
</gene>
<dbReference type="Proteomes" id="UP000193118">
    <property type="component" value="Unassembled WGS sequence"/>
</dbReference>
<reference evidence="3" key="1">
    <citation type="submission" date="2017-01" db="EMBL/GenBank/DDBJ databases">
        <authorList>
            <person name="Wolfgang W.J."/>
            <person name="Cole J."/>
            <person name="Wroblewski D."/>
            <person name="Mcginnis J."/>
            <person name="Musser K.A."/>
        </authorList>
    </citation>
    <scope>NUCLEOTIDE SEQUENCE [LARGE SCALE GENOMIC DNA]</scope>
    <source>
        <strain evidence="3">DSM 19151</strain>
    </source>
</reference>
<organism evidence="2 3">
    <name type="scientific">Neisseria dentiae</name>
    <dbReference type="NCBI Taxonomy" id="194197"/>
    <lineage>
        <taxon>Bacteria</taxon>
        <taxon>Pseudomonadati</taxon>
        <taxon>Pseudomonadota</taxon>
        <taxon>Betaproteobacteria</taxon>
        <taxon>Neisseriales</taxon>
        <taxon>Neisseriaceae</taxon>
        <taxon>Neisseria</taxon>
    </lineage>
</organism>
<proteinExistence type="predicted"/>
<name>A0A1X3D2Z5_9NEIS</name>
<dbReference type="PANTHER" id="PTHR38743">
    <property type="entry name" value="SIMILAR TO GLYOXYLASE I FAMILY PROTEIN"/>
    <property type="match status" value="1"/>
</dbReference>
<comment type="caution">
    <text evidence="2">The sequence shown here is derived from an EMBL/GenBank/DDBJ whole genome shotgun (WGS) entry which is preliminary data.</text>
</comment>
<evidence type="ECO:0000259" key="1">
    <source>
        <dbReference type="Pfam" id="PF09951"/>
    </source>
</evidence>
<dbReference type="EMBL" id="MTBO01000042">
    <property type="protein sequence ID" value="OSI14142.1"/>
    <property type="molecule type" value="Genomic_DNA"/>
</dbReference>
<dbReference type="InterPro" id="IPR018689">
    <property type="entry name" value="Imm33_dom"/>
</dbReference>
<dbReference type="RefSeq" id="WP_085366904.1">
    <property type="nucleotide sequence ID" value="NZ_CAUJPZ010000004.1"/>
</dbReference>
<dbReference type="OrthoDB" id="4827574at2"/>
<dbReference type="PANTHER" id="PTHR38743:SF2">
    <property type="entry name" value="DUF2185 DOMAIN-CONTAINING PROTEIN"/>
    <property type="match status" value="1"/>
</dbReference>
<evidence type="ECO:0000313" key="3">
    <source>
        <dbReference type="Proteomes" id="UP000193118"/>
    </source>
</evidence>
<dbReference type="Pfam" id="PF09951">
    <property type="entry name" value="Imm33"/>
    <property type="match status" value="1"/>
</dbReference>
<sequence>MNLFANALAAALGRCIVSKAVSEGGAPIGFMYREEPVFEQDSGWRFFSGDETDEFAANPENFGVYDIGGITRNHPAVSEWLSQPAGTAWELDENGVFQPAADWQPQD</sequence>
<dbReference type="AlphaFoldDB" id="A0A1X3D2Z5"/>
<keyword evidence="3" id="KW-1185">Reference proteome</keyword>
<accession>A0A1X3D2Z5</accession>
<feature type="domain" description="Immunity protein Imm33" evidence="1">
    <location>
        <begin position="15"/>
        <end position="98"/>
    </location>
</feature>
<dbReference type="STRING" id="194197.BWD09_11260"/>
<evidence type="ECO:0000313" key="2">
    <source>
        <dbReference type="EMBL" id="OSI14142.1"/>
    </source>
</evidence>
<dbReference type="GeneID" id="94580102"/>
<protein>
    <recommendedName>
        <fullName evidence="1">Immunity protein Imm33 domain-containing protein</fullName>
    </recommendedName>
</protein>